<keyword evidence="4 13" id="KW-0418">Kinase</keyword>
<dbReference type="Pfam" id="PF00069">
    <property type="entry name" value="Pkinase"/>
    <property type="match status" value="1"/>
</dbReference>
<dbReference type="Proteomes" id="UP000030762">
    <property type="component" value="Unassembled WGS sequence"/>
</dbReference>
<dbReference type="GO" id="GO:0008270">
    <property type="term" value="F:zinc ion binding"/>
    <property type="evidence" value="ECO:0007669"/>
    <property type="project" value="UniProtKB-KW"/>
</dbReference>
<dbReference type="InterPro" id="IPR017441">
    <property type="entry name" value="Protein_kinase_ATP_BS"/>
</dbReference>
<evidence type="ECO:0000259" key="12">
    <source>
        <dbReference type="PROSITE" id="PS50089"/>
    </source>
</evidence>
<evidence type="ECO:0000256" key="3">
    <source>
        <dbReference type="ARBA" id="ARBA00022741"/>
    </source>
</evidence>
<evidence type="ECO:0000256" key="6">
    <source>
        <dbReference type="PIRSR" id="PIRSR630616-1"/>
    </source>
</evidence>
<keyword evidence="1" id="KW-0723">Serine/threonine-protein kinase</keyword>
<dbReference type="InterPro" id="IPR030616">
    <property type="entry name" value="Aur-like"/>
</dbReference>
<keyword evidence="9" id="KW-0863">Zinc-finger</keyword>
<accession>T0QIS0</accession>
<gene>
    <name evidence="13" type="ORF">SDRG_07934</name>
</gene>
<dbReference type="PROSITE" id="PS00107">
    <property type="entry name" value="PROTEIN_KINASE_ATP"/>
    <property type="match status" value="1"/>
</dbReference>
<evidence type="ECO:0000256" key="2">
    <source>
        <dbReference type="ARBA" id="ARBA00022679"/>
    </source>
</evidence>
<evidence type="ECO:0000259" key="11">
    <source>
        <dbReference type="PROSITE" id="PS50011"/>
    </source>
</evidence>
<evidence type="ECO:0000256" key="8">
    <source>
        <dbReference type="PIRSR" id="PIRSR630616-3"/>
    </source>
</evidence>
<dbReference type="SMART" id="SM00220">
    <property type="entry name" value="S_TKc"/>
    <property type="match status" value="1"/>
</dbReference>
<evidence type="ECO:0000313" key="13">
    <source>
        <dbReference type="EMBL" id="EQC34611.1"/>
    </source>
</evidence>
<name>T0QIS0_SAPDV</name>
<feature type="binding site" evidence="7">
    <location>
        <position position="427"/>
    </location>
    <ligand>
        <name>ATP</name>
        <dbReference type="ChEBI" id="CHEBI:30616"/>
    </ligand>
</feature>
<keyword evidence="3 7" id="KW-0547">Nucleotide-binding</keyword>
<proteinExistence type="predicted"/>
<dbReference type="InterPro" id="IPR011009">
    <property type="entry name" value="Kinase-like_dom_sf"/>
</dbReference>
<reference evidence="13 14" key="1">
    <citation type="submission" date="2012-04" db="EMBL/GenBank/DDBJ databases">
        <title>The Genome Sequence of Saprolegnia declina VS20.</title>
        <authorList>
            <consortium name="The Broad Institute Genome Sequencing Platform"/>
            <person name="Russ C."/>
            <person name="Nusbaum C."/>
            <person name="Tyler B."/>
            <person name="van West P."/>
            <person name="Dieguez-Uribeondo J."/>
            <person name="de Bruijn I."/>
            <person name="Tripathy S."/>
            <person name="Jiang R."/>
            <person name="Young S.K."/>
            <person name="Zeng Q."/>
            <person name="Gargeya S."/>
            <person name="Fitzgerald M."/>
            <person name="Haas B."/>
            <person name="Abouelleil A."/>
            <person name="Alvarado L."/>
            <person name="Arachchi H.M."/>
            <person name="Berlin A."/>
            <person name="Chapman S.B."/>
            <person name="Goldberg J."/>
            <person name="Griggs A."/>
            <person name="Gujja S."/>
            <person name="Hansen M."/>
            <person name="Howarth C."/>
            <person name="Imamovic A."/>
            <person name="Larimer J."/>
            <person name="McCowen C."/>
            <person name="Montmayeur A."/>
            <person name="Murphy C."/>
            <person name="Neiman D."/>
            <person name="Pearson M."/>
            <person name="Priest M."/>
            <person name="Roberts A."/>
            <person name="Saif S."/>
            <person name="Shea T."/>
            <person name="Sisk P."/>
            <person name="Sykes S."/>
            <person name="Wortman J."/>
            <person name="Nusbaum C."/>
            <person name="Birren B."/>
        </authorList>
    </citation>
    <scope>NUCLEOTIDE SEQUENCE [LARGE SCALE GENOMIC DNA]</scope>
    <source>
        <strain evidence="13 14">VS20</strain>
    </source>
</reference>
<dbReference type="VEuPathDB" id="FungiDB:SDRG_07934"/>
<dbReference type="InterPro" id="IPR008271">
    <property type="entry name" value="Ser/Thr_kinase_AS"/>
</dbReference>
<protein>
    <submittedName>
        <fullName evidence="13">NEK protein kinase</fullName>
    </submittedName>
</protein>
<dbReference type="PROSITE" id="PS50011">
    <property type="entry name" value="PROTEIN_KINASE_DOM"/>
    <property type="match status" value="1"/>
</dbReference>
<dbReference type="PANTHER" id="PTHR24350">
    <property type="entry name" value="SERINE/THREONINE-PROTEIN KINASE IAL-RELATED"/>
    <property type="match status" value="1"/>
</dbReference>
<keyword evidence="9" id="KW-0479">Metal-binding</keyword>
<evidence type="ECO:0000313" key="14">
    <source>
        <dbReference type="Proteomes" id="UP000030762"/>
    </source>
</evidence>
<dbReference type="RefSeq" id="XP_008612017.1">
    <property type="nucleotide sequence ID" value="XM_008613795.1"/>
</dbReference>
<dbReference type="GO" id="GO:0004674">
    <property type="term" value="F:protein serine/threonine kinase activity"/>
    <property type="evidence" value="ECO:0007669"/>
    <property type="project" value="UniProtKB-KW"/>
</dbReference>
<feature type="cross-link" description="Glycyl lysine isopeptide (Lys-Gly) (interchain with G-Cter in SUMO2)" evidence="8">
    <location>
        <position position="411"/>
    </location>
</feature>
<evidence type="ECO:0000256" key="7">
    <source>
        <dbReference type="PIRSR" id="PIRSR630616-2"/>
    </source>
</evidence>
<dbReference type="SUPFAM" id="SSF56112">
    <property type="entry name" value="Protein kinase-like (PK-like)"/>
    <property type="match status" value="1"/>
</dbReference>
<feature type="binding site" evidence="7">
    <location>
        <begin position="413"/>
        <end position="414"/>
    </location>
    <ligand>
        <name>ATP</name>
        <dbReference type="ChEBI" id="CHEBI:30616"/>
    </ligand>
</feature>
<dbReference type="SUPFAM" id="SSF57850">
    <property type="entry name" value="RING/U-box"/>
    <property type="match status" value="1"/>
</dbReference>
<sequence length="543" mass="60227">MQATLARPKRGLVDVDMTSLPSLWDARHSASQQRLHAYEVPVKSYVEVKIGGHPLDHKHAAPYRPALVVSAPMKMVPRGVSLNQSPAFGVHYKEKMQYVEVKIGGHRYDHKRCVSLEASLVGFNDQLATIERGALGCALCQSFTDDPLVQLYCRHAVCAPCFETMAINDHATRVMCGVCFQKVPFLRPAHQAAATTTHKSVKRSLSLETVTLAAASATLGHYGPKAVRRISHALRSISIGTRLTSPPETKHEVDDVQELVNTIVDMDGATRWANRVASLLEPSKLLRYEYVRTLGSGNFSEVMLMKRRSSQKLCVLKESDKLQEAMNEVNLLSKLKSPHIVRLDGYFIEQIGHLHYVYLELEYCNNGTLHDYIAKLDGTRMSDDVFARLFLQLCSGLTEIHKHAIVHRDIKPENLLLTSDGVVKISDFGVSTCLETALVTRHAAGTMAFMAPEVRRYFFGEPVVYDWSADIWSLGAVAVAFLLGTNEPRVAVRPVDEVVADLAARHVPTPYLRLVAGALQPDPAQRATLPQLASWITASYSKL</sequence>
<dbReference type="STRING" id="1156394.T0QIS0"/>
<dbReference type="PROSITE" id="PS50089">
    <property type="entry name" value="ZF_RING_2"/>
    <property type="match status" value="1"/>
</dbReference>
<evidence type="ECO:0000256" key="9">
    <source>
        <dbReference type="PROSITE-ProRule" id="PRU00175"/>
    </source>
</evidence>
<dbReference type="GeneID" id="19948661"/>
<evidence type="ECO:0000256" key="5">
    <source>
        <dbReference type="ARBA" id="ARBA00022840"/>
    </source>
</evidence>
<evidence type="ECO:0000256" key="4">
    <source>
        <dbReference type="ARBA" id="ARBA00022777"/>
    </source>
</evidence>
<feature type="binding site" evidence="7 10">
    <location>
        <position position="317"/>
    </location>
    <ligand>
        <name>ATP</name>
        <dbReference type="ChEBI" id="CHEBI:30616"/>
    </ligand>
</feature>
<dbReference type="eggNOG" id="KOG0589">
    <property type="taxonomic scope" value="Eukaryota"/>
</dbReference>
<dbReference type="PROSITE" id="PS00108">
    <property type="entry name" value="PROTEIN_KINASE_ST"/>
    <property type="match status" value="1"/>
</dbReference>
<evidence type="ECO:0000256" key="10">
    <source>
        <dbReference type="PROSITE-ProRule" id="PRU10141"/>
    </source>
</evidence>
<dbReference type="Gene3D" id="1.10.510.10">
    <property type="entry name" value="Transferase(Phosphotransferase) domain 1"/>
    <property type="match status" value="1"/>
</dbReference>
<dbReference type="InterPro" id="IPR000719">
    <property type="entry name" value="Prot_kinase_dom"/>
</dbReference>
<dbReference type="InterPro" id="IPR013083">
    <property type="entry name" value="Znf_RING/FYVE/PHD"/>
</dbReference>
<dbReference type="OrthoDB" id="4062651at2759"/>
<dbReference type="EMBL" id="JH767154">
    <property type="protein sequence ID" value="EQC34611.1"/>
    <property type="molecule type" value="Genomic_DNA"/>
</dbReference>
<feature type="domain" description="Protein kinase" evidence="11">
    <location>
        <begin position="288"/>
        <end position="536"/>
    </location>
</feature>
<keyword evidence="2" id="KW-0808">Transferase</keyword>
<keyword evidence="9" id="KW-0862">Zinc</keyword>
<feature type="active site" description="Proton acceptor" evidence="6">
    <location>
        <position position="409"/>
    </location>
</feature>
<feature type="domain" description="RING-type" evidence="12">
    <location>
        <begin position="137"/>
        <end position="179"/>
    </location>
</feature>
<dbReference type="OMA" id="EIHKHAI"/>
<keyword evidence="14" id="KW-1185">Reference proteome</keyword>
<evidence type="ECO:0000256" key="1">
    <source>
        <dbReference type="ARBA" id="ARBA00022527"/>
    </source>
</evidence>
<dbReference type="InParanoid" id="T0QIS0"/>
<dbReference type="GO" id="GO:0005524">
    <property type="term" value="F:ATP binding"/>
    <property type="evidence" value="ECO:0007669"/>
    <property type="project" value="UniProtKB-UniRule"/>
</dbReference>
<dbReference type="AlphaFoldDB" id="T0QIS0"/>
<dbReference type="InterPro" id="IPR001841">
    <property type="entry name" value="Znf_RING"/>
</dbReference>
<organism evidence="13 14">
    <name type="scientific">Saprolegnia diclina (strain VS20)</name>
    <dbReference type="NCBI Taxonomy" id="1156394"/>
    <lineage>
        <taxon>Eukaryota</taxon>
        <taxon>Sar</taxon>
        <taxon>Stramenopiles</taxon>
        <taxon>Oomycota</taxon>
        <taxon>Saprolegniomycetes</taxon>
        <taxon>Saprolegniales</taxon>
        <taxon>Saprolegniaceae</taxon>
        <taxon>Saprolegnia</taxon>
    </lineage>
</organism>
<keyword evidence="5 7" id="KW-0067">ATP-binding</keyword>
<dbReference type="Gene3D" id="3.30.40.10">
    <property type="entry name" value="Zinc/RING finger domain, C3HC4 (zinc finger)"/>
    <property type="match status" value="1"/>
</dbReference>